<dbReference type="SUPFAM" id="SSF54593">
    <property type="entry name" value="Glyoxalase/Bleomycin resistance protein/Dihydroxybiphenyl dioxygenase"/>
    <property type="match status" value="1"/>
</dbReference>
<dbReference type="InterPro" id="IPR004360">
    <property type="entry name" value="Glyas_Fos-R_dOase_dom"/>
</dbReference>
<dbReference type="PROSITE" id="PS51819">
    <property type="entry name" value="VOC"/>
    <property type="match status" value="1"/>
</dbReference>
<dbReference type="RefSeq" id="WP_284031221.1">
    <property type="nucleotide sequence ID" value="NZ_CP126154.1"/>
</dbReference>
<dbReference type="PANTHER" id="PTHR36503:SF1">
    <property type="entry name" value="BLR2520 PROTEIN"/>
    <property type="match status" value="1"/>
</dbReference>
<dbReference type="InterPro" id="IPR037523">
    <property type="entry name" value="VOC_core"/>
</dbReference>
<dbReference type="EMBL" id="JBHTAH010000022">
    <property type="protein sequence ID" value="MFC7071348.1"/>
    <property type="molecule type" value="Genomic_DNA"/>
</dbReference>
<proteinExistence type="predicted"/>
<sequence>MDPRISIVTLGVADLAAATAFYEDGLGLPRHEFDGDIAFFALAGTWLALYPREALAADAGVGPDGSGFAGVTLAHNVDDEERVDAVLAEAERAGATIVKPAARADWGGYSGYFADPDGHLWEVAHAPGFSPGP</sequence>
<accession>A0ABD5WLF2</accession>
<protein>
    <submittedName>
        <fullName evidence="2">VOC family protein</fullName>
    </submittedName>
</protein>
<reference evidence="2 3" key="1">
    <citation type="journal article" date="2019" name="Int. J. Syst. Evol. Microbiol.">
        <title>The Global Catalogue of Microorganisms (GCM) 10K type strain sequencing project: providing services to taxonomists for standard genome sequencing and annotation.</title>
        <authorList>
            <consortium name="The Broad Institute Genomics Platform"/>
            <consortium name="The Broad Institute Genome Sequencing Center for Infectious Disease"/>
            <person name="Wu L."/>
            <person name="Ma J."/>
        </authorList>
    </citation>
    <scope>NUCLEOTIDE SEQUENCE [LARGE SCALE GENOMIC DNA]</scope>
    <source>
        <strain evidence="2 3">DT31</strain>
    </source>
</reference>
<dbReference type="Proteomes" id="UP001596461">
    <property type="component" value="Unassembled WGS sequence"/>
</dbReference>
<evidence type="ECO:0000313" key="3">
    <source>
        <dbReference type="Proteomes" id="UP001596461"/>
    </source>
</evidence>
<comment type="caution">
    <text evidence="2">The sequence shown here is derived from an EMBL/GenBank/DDBJ whole genome shotgun (WGS) entry which is preliminary data.</text>
</comment>
<dbReference type="InterPro" id="IPR029068">
    <property type="entry name" value="Glyas_Bleomycin-R_OHBP_Dase"/>
</dbReference>
<feature type="domain" description="VOC" evidence="1">
    <location>
        <begin position="4"/>
        <end position="126"/>
    </location>
</feature>
<name>A0ABD5WLF2_9EURY</name>
<keyword evidence="3" id="KW-1185">Reference proteome</keyword>
<organism evidence="2 3">
    <name type="scientific">Halobaculum lipolyticum</name>
    <dbReference type="NCBI Taxonomy" id="3032001"/>
    <lineage>
        <taxon>Archaea</taxon>
        <taxon>Methanobacteriati</taxon>
        <taxon>Methanobacteriota</taxon>
        <taxon>Stenosarchaea group</taxon>
        <taxon>Halobacteria</taxon>
        <taxon>Halobacteriales</taxon>
        <taxon>Haloferacaceae</taxon>
        <taxon>Halobaculum</taxon>
    </lineage>
</organism>
<evidence type="ECO:0000313" key="2">
    <source>
        <dbReference type="EMBL" id="MFC7071348.1"/>
    </source>
</evidence>
<evidence type="ECO:0000259" key="1">
    <source>
        <dbReference type="PROSITE" id="PS51819"/>
    </source>
</evidence>
<gene>
    <name evidence="2" type="ORF">ACFQL9_17010</name>
</gene>
<dbReference type="Gene3D" id="3.10.180.10">
    <property type="entry name" value="2,3-Dihydroxybiphenyl 1,2-Dioxygenase, domain 1"/>
    <property type="match status" value="1"/>
</dbReference>
<dbReference type="GeneID" id="81126092"/>
<dbReference type="PANTHER" id="PTHR36503">
    <property type="entry name" value="BLR2520 PROTEIN"/>
    <property type="match status" value="1"/>
</dbReference>
<dbReference type="CDD" id="cd07251">
    <property type="entry name" value="VOC_like"/>
    <property type="match status" value="1"/>
</dbReference>
<dbReference type="AlphaFoldDB" id="A0ABD5WLF2"/>
<dbReference type="Pfam" id="PF00903">
    <property type="entry name" value="Glyoxalase"/>
    <property type="match status" value="1"/>
</dbReference>